<evidence type="ECO:0000256" key="1">
    <source>
        <dbReference type="SAM" id="MobiDB-lite"/>
    </source>
</evidence>
<dbReference type="AlphaFoldDB" id="A0A182LYY3"/>
<dbReference type="Proteomes" id="UP000075883">
    <property type="component" value="Unassembled WGS sequence"/>
</dbReference>
<accession>A0A182LYY3</accession>
<dbReference type="EnsemblMetazoa" id="ACUA005327-RA">
    <property type="protein sequence ID" value="ACUA005327-PA"/>
    <property type="gene ID" value="ACUA005327"/>
</dbReference>
<dbReference type="EMBL" id="AXCM01018750">
    <property type="status" value="NOT_ANNOTATED_CDS"/>
    <property type="molecule type" value="Genomic_DNA"/>
</dbReference>
<feature type="compositionally biased region" description="Basic residues" evidence="1">
    <location>
        <begin position="209"/>
        <end position="223"/>
    </location>
</feature>
<keyword evidence="3" id="KW-1185">Reference proteome</keyword>
<feature type="compositionally biased region" description="Polar residues" evidence="1">
    <location>
        <begin position="186"/>
        <end position="204"/>
    </location>
</feature>
<evidence type="ECO:0000313" key="2">
    <source>
        <dbReference type="EnsemblMetazoa" id="ACUA005327-PA"/>
    </source>
</evidence>
<reference evidence="3" key="1">
    <citation type="submission" date="2013-09" db="EMBL/GenBank/DDBJ databases">
        <title>The Genome Sequence of Anopheles culicifacies species A.</title>
        <authorList>
            <consortium name="The Broad Institute Genomics Platform"/>
            <person name="Neafsey D.E."/>
            <person name="Besansky N."/>
            <person name="Howell P."/>
            <person name="Walton C."/>
            <person name="Young S.K."/>
            <person name="Zeng Q."/>
            <person name="Gargeya S."/>
            <person name="Fitzgerald M."/>
            <person name="Haas B."/>
            <person name="Abouelleil A."/>
            <person name="Allen A.W."/>
            <person name="Alvarado L."/>
            <person name="Arachchi H.M."/>
            <person name="Berlin A.M."/>
            <person name="Chapman S.B."/>
            <person name="Gainer-Dewar J."/>
            <person name="Goldberg J."/>
            <person name="Griggs A."/>
            <person name="Gujja S."/>
            <person name="Hansen M."/>
            <person name="Howarth C."/>
            <person name="Imamovic A."/>
            <person name="Ireland A."/>
            <person name="Larimer J."/>
            <person name="McCowan C."/>
            <person name="Murphy C."/>
            <person name="Pearson M."/>
            <person name="Poon T.W."/>
            <person name="Priest M."/>
            <person name="Roberts A."/>
            <person name="Saif S."/>
            <person name="Shea T."/>
            <person name="Sisk P."/>
            <person name="Sykes S."/>
            <person name="Wortman J."/>
            <person name="Nusbaum C."/>
            <person name="Birren B."/>
        </authorList>
    </citation>
    <scope>NUCLEOTIDE SEQUENCE [LARGE SCALE GENOMIC DNA]</scope>
    <source>
        <strain evidence="3">A-37</strain>
    </source>
</reference>
<protein>
    <submittedName>
        <fullName evidence="2">Uncharacterized protein</fullName>
    </submittedName>
</protein>
<dbReference type="VEuPathDB" id="VectorBase:ACUA005327"/>
<reference evidence="2" key="2">
    <citation type="submission" date="2020-05" db="UniProtKB">
        <authorList>
            <consortium name="EnsemblMetazoa"/>
        </authorList>
    </citation>
    <scope>IDENTIFICATION</scope>
    <source>
        <strain evidence="2">A-37</strain>
    </source>
</reference>
<proteinExistence type="predicted"/>
<evidence type="ECO:0000313" key="3">
    <source>
        <dbReference type="Proteomes" id="UP000075883"/>
    </source>
</evidence>
<sequence length="252" mass="28167">MEKSNFPHSKTTEIDQATIEQIKQDARDVAKVEKEWSSFFDGVFSPVHSNYAGDFENIDLVMIDKTALFNYAHELPNIFGGGEKATGMCPGMERSDETPVAVVNDEDTATVSGMKSPERPVSFPYEAYLNCSEEMKVGASSSSHPWKEERNTDGQIEASDVAEMYDDKQLDPADNTVPVEMEAEEQSSVPASQDDSTAGGSTKICQLRPGRRKRKTEQVQLKRRSKRIQMLAIAARRKMLHRAVKSVAQKYH</sequence>
<organism evidence="2 3">
    <name type="scientific">Anopheles culicifacies</name>
    <dbReference type="NCBI Taxonomy" id="139723"/>
    <lineage>
        <taxon>Eukaryota</taxon>
        <taxon>Metazoa</taxon>
        <taxon>Ecdysozoa</taxon>
        <taxon>Arthropoda</taxon>
        <taxon>Hexapoda</taxon>
        <taxon>Insecta</taxon>
        <taxon>Pterygota</taxon>
        <taxon>Neoptera</taxon>
        <taxon>Endopterygota</taxon>
        <taxon>Diptera</taxon>
        <taxon>Nematocera</taxon>
        <taxon>Culicoidea</taxon>
        <taxon>Culicidae</taxon>
        <taxon>Anophelinae</taxon>
        <taxon>Anopheles</taxon>
        <taxon>culicifacies species complex</taxon>
    </lineage>
</organism>
<name>A0A182LYY3_9DIPT</name>
<feature type="region of interest" description="Disordered" evidence="1">
    <location>
        <begin position="181"/>
        <end position="223"/>
    </location>
</feature>